<dbReference type="OrthoDB" id="9805070at2"/>
<evidence type="ECO:0000313" key="9">
    <source>
        <dbReference type="EMBL" id="ADZ68915.1"/>
    </source>
</evidence>
<accession>F2J345</accession>
<dbReference type="GO" id="GO:0046872">
    <property type="term" value="F:metal ion binding"/>
    <property type="evidence" value="ECO:0007669"/>
    <property type="project" value="UniProtKB-KW"/>
</dbReference>
<keyword evidence="10" id="KW-1185">Reference proteome</keyword>
<protein>
    <submittedName>
        <fullName evidence="9">Peptidase, M23/M37 family protein</fullName>
    </submittedName>
</protein>
<keyword evidence="5" id="KW-0862">Zinc</keyword>
<dbReference type="STRING" id="991905.SL003B_0481"/>
<evidence type="ECO:0000256" key="6">
    <source>
        <dbReference type="ARBA" id="ARBA00023049"/>
    </source>
</evidence>
<comment type="cofactor">
    <cofactor evidence="1">
        <name>Zn(2+)</name>
        <dbReference type="ChEBI" id="CHEBI:29105"/>
    </cofactor>
</comment>
<dbReference type="GO" id="GO:0006508">
    <property type="term" value="P:proteolysis"/>
    <property type="evidence" value="ECO:0007669"/>
    <property type="project" value="UniProtKB-KW"/>
</dbReference>
<dbReference type="Gene3D" id="3.10.450.350">
    <property type="match status" value="1"/>
</dbReference>
<keyword evidence="7" id="KW-0812">Transmembrane</keyword>
<evidence type="ECO:0000256" key="3">
    <source>
        <dbReference type="ARBA" id="ARBA00022723"/>
    </source>
</evidence>
<dbReference type="HOGENOM" id="CLU_026846_2_0_5"/>
<sequence length="652" mass="71319">MHLGPFHSLHHPAVDLGEEPPLVVYDERNVLPDRRRVSVRWLTGTILTGVTSIVLMGGALMAALDGQYRVAAATNPDPEAWMQDAGRQASGSKGDRISRKAAQFANRQVIPVNVVTRVGDRDHIKARPYVFVTSSLATRKSADIEGRIPPFNPLQMFSDGQVVPDRAASDAIYSARVDGEVSISMTDFPVDSALVDIALTPGEAEIEREVRHAAQFLSDPSINMAARAIVDPGRFDFNLARLSDFSRLSVRITQENVSFVSKQDEETTAAGLDEKIIPISEEADLRDLLLDNDASEDEADAILAAFRAGYGIESLSGGERVRLALAPSFDEAGRMRPERISLYADTVHKATVARADTGSYVVASAPASFLPDAFAEADRISYGGPTPALYDSIYQTALEQDVPEPLIGELVRAFSYDVDFNARVQPGDSLEVFYGLEGEDAQTPAEILYAALNTGSAQRRFYRFRTPDDGAVDYYDENGRSAKKFLMRKPLSGGRFRSGFGMRRHPIHGFQKMHTGVDWSATSGTPIMASGAGTVIQAKWVSGYGRRVELRHANGYVTTYSHMTGFAPGIAEGVKVNQGQVIGYVGSTGLSTGPHLHYEVKVNDHYVDPMRIRLPRGRVLEGDMLVAFERERDRIDALLDRGLKPSRLASAR</sequence>
<dbReference type="RefSeq" id="WP_013651239.1">
    <property type="nucleotide sequence ID" value="NC_015259.1"/>
</dbReference>
<keyword evidence="2" id="KW-0645">Protease</keyword>
<evidence type="ECO:0000256" key="1">
    <source>
        <dbReference type="ARBA" id="ARBA00001947"/>
    </source>
</evidence>
<dbReference type="PANTHER" id="PTHR21666:SF288">
    <property type="entry name" value="CELL DIVISION PROTEIN YTFB"/>
    <property type="match status" value="1"/>
</dbReference>
<dbReference type="CDD" id="cd12797">
    <property type="entry name" value="M23_peptidase"/>
    <property type="match status" value="1"/>
</dbReference>
<dbReference type="AlphaFoldDB" id="F2J345"/>
<proteinExistence type="predicted"/>
<keyword evidence="7" id="KW-1133">Transmembrane helix</keyword>
<evidence type="ECO:0000256" key="2">
    <source>
        <dbReference type="ARBA" id="ARBA00022670"/>
    </source>
</evidence>
<evidence type="ECO:0000256" key="7">
    <source>
        <dbReference type="SAM" id="Phobius"/>
    </source>
</evidence>
<keyword evidence="3" id="KW-0479">Metal-binding</keyword>
<dbReference type="eggNOG" id="COG0739">
    <property type="taxonomic scope" value="Bacteria"/>
</dbReference>
<dbReference type="InterPro" id="IPR016047">
    <property type="entry name" value="M23ase_b-sheet_dom"/>
</dbReference>
<evidence type="ECO:0000313" key="10">
    <source>
        <dbReference type="Proteomes" id="UP000008130"/>
    </source>
</evidence>
<evidence type="ECO:0000259" key="8">
    <source>
        <dbReference type="Pfam" id="PF01551"/>
    </source>
</evidence>
<keyword evidence="7" id="KW-0472">Membrane</keyword>
<dbReference type="InterPro" id="IPR011055">
    <property type="entry name" value="Dup_hybrid_motif"/>
</dbReference>
<dbReference type="KEGG" id="pgv:SL003B_0481"/>
<name>F2J345_POLGS</name>
<feature type="domain" description="M23ase beta-sheet core" evidence="8">
    <location>
        <begin position="512"/>
        <end position="609"/>
    </location>
</feature>
<feature type="transmembrane region" description="Helical" evidence="7">
    <location>
        <begin position="41"/>
        <end position="64"/>
    </location>
</feature>
<keyword evidence="6" id="KW-0482">Metalloprotease</keyword>
<dbReference type="PANTHER" id="PTHR21666">
    <property type="entry name" value="PEPTIDASE-RELATED"/>
    <property type="match status" value="1"/>
</dbReference>
<organism evidence="9 10">
    <name type="scientific">Polymorphum gilvum (strain LMG 25793 / CGMCC 1.9160 / SL003B-26A1)</name>
    <dbReference type="NCBI Taxonomy" id="991905"/>
    <lineage>
        <taxon>Bacteria</taxon>
        <taxon>Pseudomonadati</taxon>
        <taxon>Pseudomonadota</taxon>
        <taxon>Alphaproteobacteria</taxon>
        <taxon>Rhodobacterales</taxon>
        <taxon>Paracoccaceae</taxon>
        <taxon>Polymorphum</taxon>
    </lineage>
</organism>
<evidence type="ECO:0000256" key="4">
    <source>
        <dbReference type="ARBA" id="ARBA00022801"/>
    </source>
</evidence>
<dbReference type="EMBL" id="CP002568">
    <property type="protein sequence ID" value="ADZ68915.1"/>
    <property type="molecule type" value="Genomic_DNA"/>
</dbReference>
<keyword evidence="4" id="KW-0378">Hydrolase</keyword>
<dbReference type="GO" id="GO:0004222">
    <property type="term" value="F:metalloendopeptidase activity"/>
    <property type="evidence" value="ECO:0007669"/>
    <property type="project" value="TreeGrafter"/>
</dbReference>
<dbReference type="Proteomes" id="UP000008130">
    <property type="component" value="Chromosome"/>
</dbReference>
<dbReference type="InterPro" id="IPR050570">
    <property type="entry name" value="Cell_wall_metabolism_enzyme"/>
</dbReference>
<dbReference type="Gene3D" id="2.70.70.10">
    <property type="entry name" value="Glucose Permease (Domain IIA)"/>
    <property type="match status" value="1"/>
</dbReference>
<dbReference type="SUPFAM" id="SSF51261">
    <property type="entry name" value="Duplicated hybrid motif"/>
    <property type="match status" value="1"/>
</dbReference>
<reference evidence="9 10" key="1">
    <citation type="journal article" date="2011" name="J. Bacteriol.">
        <title>Complete genome sequence of Polymorphum gilvum SL003B-26A1T, a crude oil-degrading bacterium from oil-polluted saline soil.</title>
        <authorList>
            <person name="Li S.G."/>
            <person name="Tang Y.Q."/>
            <person name="Nie Y."/>
            <person name="Cai M."/>
            <person name="Wu X.L."/>
        </authorList>
    </citation>
    <scope>NUCLEOTIDE SEQUENCE [LARGE SCALE GENOMIC DNA]</scope>
    <source>
        <strain evidence="10">LMG 25793 / CGMCC 1.9160 / SL003B-26A1</strain>
    </source>
</reference>
<gene>
    <name evidence="9" type="ordered locus">SL003B_0481</name>
</gene>
<dbReference type="Pfam" id="PF01551">
    <property type="entry name" value="Peptidase_M23"/>
    <property type="match status" value="1"/>
</dbReference>
<evidence type="ECO:0000256" key="5">
    <source>
        <dbReference type="ARBA" id="ARBA00022833"/>
    </source>
</evidence>